<evidence type="ECO:0000313" key="1">
    <source>
        <dbReference type="EMBL" id="CAG8814865.1"/>
    </source>
</evidence>
<sequence length="47" mass="5205">MDAYLLNNKGQVIDTTTNQTRMKHNPNARGDIYKIGQILNATGADLD</sequence>
<evidence type="ECO:0000313" key="2">
    <source>
        <dbReference type="Proteomes" id="UP000789920"/>
    </source>
</evidence>
<reference evidence="1" key="1">
    <citation type="submission" date="2021-06" db="EMBL/GenBank/DDBJ databases">
        <authorList>
            <person name="Kallberg Y."/>
            <person name="Tangrot J."/>
            <person name="Rosling A."/>
        </authorList>
    </citation>
    <scope>NUCLEOTIDE SEQUENCE</scope>
    <source>
        <strain evidence="1">MA461A</strain>
    </source>
</reference>
<protein>
    <submittedName>
        <fullName evidence="1">18099_t:CDS:1</fullName>
    </submittedName>
</protein>
<dbReference type="Proteomes" id="UP000789920">
    <property type="component" value="Unassembled WGS sequence"/>
</dbReference>
<proteinExistence type="predicted"/>
<gene>
    <name evidence="1" type="ORF">RPERSI_LOCUS24089</name>
</gene>
<name>A0ACA9RXW0_9GLOM</name>
<comment type="caution">
    <text evidence="1">The sequence shown here is derived from an EMBL/GenBank/DDBJ whole genome shotgun (WGS) entry which is preliminary data.</text>
</comment>
<accession>A0ACA9RXW0</accession>
<feature type="non-terminal residue" evidence="1">
    <location>
        <position position="47"/>
    </location>
</feature>
<dbReference type="EMBL" id="CAJVQC010076659">
    <property type="protein sequence ID" value="CAG8814865.1"/>
    <property type="molecule type" value="Genomic_DNA"/>
</dbReference>
<keyword evidence="2" id="KW-1185">Reference proteome</keyword>
<organism evidence="1 2">
    <name type="scientific">Racocetra persica</name>
    <dbReference type="NCBI Taxonomy" id="160502"/>
    <lineage>
        <taxon>Eukaryota</taxon>
        <taxon>Fungi</taxon>
        <taxon>Fungi incertae sedis</taxon>
        <taxon>Mucoromycota</taxon>
        <taxon>Glomeromycotina</taxon>
        <taxon>Glomeromycetes</taxon>
        <taxon>Diversisporales</taxon>
        <taxon>Gigasporaceae</taxon>
        <taxon>Racocetra</taxon>
    </lineage>
</organism>